<dbReference type="Proteomes" id="UP000014157">
    <property type="component" value="Unassembled WGS sequence"/>
</dbReference>
<dbReference type="PATRIC" id="fig|1158609.3.peg.3068"/>
<evidence type="ECO:0000256" key="3">
    <source>
        <dbReference type="ARBA" id="ARBA00022777"/>
    </source>
</evidence>
<gene>
    <name evidence="8" type="ORF">I586_02477</name>
    <name evidence="7" type="ORF">UAY_03145</name>
</gene>
<dbReference type="eggNOG" id="COG1564">
    <property type="taxonomic scope" value="Bacteria"/>
</dbReference>
<keyword evidence="10" id="KW-1185">Reference proteome</keyword>
<dbReference type="GO" id="GO:0016301">
    <property type="term" value="F:kinase activity"/>
    <property type="evidence" value="ECO:0007669"/>
    <property type="project" value="UniProtKB-KW"/>
</dbReference>
<evidence type="ECO:0000256" key="4">
    <source>
        <dbReference type="ARBA" id="ARBA00022840"/>
    </source>
</evidence>
<sequence>MNILLVAGGSPDDWPQFEPTAFDYFVGIDRGSLYIVKQGWSLDLAVGDFDSLTSTEYQQIQKQAKELVQAQAEKDDTDTQLALALTVEKFPESEITIIGATGGRLDHFLANLWLPMEPRFQPFAHQIKLRNHQNSIAYYLPGSYVVEKEEGMDYLAYCCLTPVKKLTLTKSKYTLDQVDVKVPTSYASNEFVGTTAEFSFGAGIIAVIQSCDGK</sequence>
<evidence type="ECO:0000259" key="6">
    <source>
        <dbReference type="SMART" id="SM00983"/>
    </source>
</evidence>
<dbReference type="Gene3D" id="3.40.50.10240">
    <property type="entry name" value="Thiamin pyrophosphokinase, catalytic domain"/>
    <property type="match status" value="1"/>
</dbReference>
<dbReference type="AlphaFoldDB" id="R2T631"/>
<protein>
    <recommendedName>
        <fullName evidence="5">Thiamine diphosphokinase</fullName>
        <ecNumber evidence="5">2.7.6.2</ecNumber>
    </recommendedName>
</protein>
<organism evidence="7 9">
    <name type="scientific">Enterococcus moraviensis ATCC BAA-383</name>
    <dbReference type="NCBI Taxonomy" id="1158609"/>
    <lineage>
        <taxon>Bacteria</taxon>
        <taxon>Bacillati</taxon>
        <taxon>Bacillota</taxon>
        <taxon>Bacilli</taxon>
        <taxon>Lactobacillales</taxon>
        <taxon>Enterococcaceae</taxon>
        <taxon>Enterococcus</taxon>
    </lineage>
</organism>
<dbReference type="EMBL" id="ASWB01000003">
    <property type="protein sequence ID" value="EOT66206.1"/>
    <property type="molecule type" value="Genomic_DNA"/>
</dbReference>
<keyword evidence="4" id="KW-0067">ATP-binding</keyword>
<dbReference type="InterPro" id="IPR053149">
    <property type="entry name" value="TPK"/>
</dbReference>
<dbReference type="InterPro" id="IPR036759">
    <property type="entry name" value="TPK_catalytic_sf"/>
</dbReference>
<dbReference type="GO" id="GO:0030975">
    <property type="term" value="F:thiamine binding"/>
    <property type="evidence" value="ECO:0007669"/>
    <property type="project" value="InterPro"/>
</dbReference>
<evidence type="ECO:0000313" key="10">
    <source>
        <dbReference type="Proteomes" id="UP000014157"/>
    </source>
</evidence>
<reference evidence="8 10" key="2">
    <citation type="submission" date="2013-03" db="EMBL/GenBank/DDBJ databases">
        <title>The Genome Sequence of Enterococcus moraviensis BAA-383 (PacBio/Illumina hybrid assembly).</title>
        <authorList>
            <consortium name="The Broad Institute Genomics Platform"/>
            <consortium name="The Broad Institute Genome Sequencing Center for Infectious Disease"/>
            <person name="Earl A."/>
            <person name="Russ C."/>
            <person name="Gilmore M."/>
            <person name="Surin D."/>
            <person name="Walker B."/>
            <person name="Young S."/>
            <person name="Zeng Q."/>
            <person name="Gargeya S."/>
            <person name="Fitzgerald M."/>
            <person name="Haas B."/>
            <person name="Abouelleil A."/>
            <person name="Allen A.W."/>
            <person name="Alvarado L."/>
            <person name="Arachchi H.M."/>
            <person name="Berlin A.M."/>
            <person name="Chapman S.B."/>
            <person name="Gainer-Dewar J."/>
            <person name="Goldberg J."/>
            <person name="Griggs A."/>
            <person name="Gujja S."/>
            <person name="Hansen M."/>
            <person name="Howarth C."/>
            <person name="Imamovic A."/>
            <person name="Ireland A."/>
            <person name="Larimer J."/>
            <person name="McCowan C."/>
            <person name="Murphy C."/>
            <person name="Pearson M."/>
            <person name="Poon T.W."/>
            <person name="Priest M."/>
            <person name="Roberts A."/>
            <person name="Saif S."/>
            <person name="Shea T."/>
            <person name="Sisk P."/>
            <person name="Sykes S."/>
            <person name="Wortman J."/>
            <person name="Nusbaum C."/>
            <person name="Birren B."/>
        </authorList>
    </citation>
    <scope>NUCLEOTIDE SEQUENCE [LARGE SCALE GENOMIC DNA]</scope>
    <source>
        <strain evidence="8 10">ATCC BAA-383</strain>
    </source>
</reference>
<dbReference type="Proteomes" id="UP000013781">
    <property type="component" value="Unassembled WGS sequence"/>
</dbReference>
<evidence type="ECO:0000256" key="1">
    <source>
        <dbReference type="ARBA" id="ARBA00022679"/>
    </source>
</evidence>
<dbReference type="Pfam" id="PF04265">
    <property type="entry name" value="TPK_B1_binding"/>
    <property type="match status" value="1"/>
</dbReference>
<proteinExistence type="predicted"/>
<evidence type="ECO:0000256" key="5">
    <source>
        <dbReference type="NCBIfam" id="TIGR01378"/>
    </source>
</evidence>
<dbReference type="InterPro" id="IPR007371">
    <property type="entry name" value="TPK_catalytic"/>
</dbReference>
<dbReference type="Pfam" id="PF04263">
    <property type="entry name" value="TPK_catalytic"/>
    <property type="match status" value="1"/>
</dbReference>
<dbReference type="GO" id="GO:0006772">
    <property type="term" value="P:thiamine metabolic process"/>
    <property type="evidence" value="ECO:0007669"/>
    <property type="project" value="UniProtKB-UniRule"/>
</dbReference>
<feature type="domain" description="Thiamin pyrophosphokinase thiamin-binding" evidence="6">
    <location>
        <begin position="142"/>
        <end position="206"/>
    </location>
</feature>
<keyword evidence="3 7" id="KW-0418">Kinase</keyword>
<dbReference type="PANTHER" id="PTHR41299:SF1">
    <property type="entry name" value="THIAMINE PYROPHOSPHOKINASE"/>
    <property type="match status" value="1"/>
</dbReference>
<accession>R2T631</accession>
<evidence type="ECO:0000256" key="2">
    <source>
        <dbReference type="ARBA" id="ARBA00022741"/>
    </source>
</evidence>
<dbReference type="HOGENOM" id="CLU_044237_1_0_9"/>
<dbReference type="RefSeq" id="WP_010766455.1">
    <property type="nucleotide sequence ID" value="NZ_ASWB01000003.1"/>
</dbReference>
<dbReference type="SUPFAM" id="SSF63999">
    <property type="entry name" value="Thiamin pyrophosphokinase, catalytic domain"/>
    <property type="match status" value="1"/>
</dbReference>
<dbReference type="InterPro" id="IPR007373">
    <property type="entry name" value="Thiamin_PyroPKinase_B1-bd"/>
</dbReference>
<evidence type="ECO:0000313" key="8">
    <source>
        <dbReference type="EMBL" id="EOT66206.1"/>
    </source>
</evidence>
<name>R2T631_9ENTE</name>
<dbReference type="SMART" id="SM00983">
    <property type="entry name" value="TPK_B1_binding"/>
    <property type="match status" value="1"/>
</dbReference>
<reference evidence="7 9" key="1">
    <citation type="submission" date="2013-02" db="EMBL/GenBank/DDBJ databases">
        <title>The Genome Sequence of Enterococcus moraviensis BAA-383.</title>
        <authorList>
            <consortium name="The Broad Institute Genome Sequencing Platform"/>
            <consortium name="The Broad Institute Genome Sequencing Center for Infectious Disease"/>
            <person name="Earl A.M."/>
            <person name="Gilmore M.S."/>
            <person name="Lebreton F."/>
            <person name="Walker B."/>
            <person name="Young S.K."/>
            <person name="Zeng Q."/>
            <person name="Gargeya S."/>
            <person name="Fitzgerald M."/>
            <person name="Haas B."/>
            <person name="Abouelleil A."/>
            <person name="Alvarado L."/>
            <person name="Arachchi H.M."/>
            <person name="Berlin A.M."/>
            <person name="Chapman S.B."/>
            <person name="Dewar J."/>
            <person name="Goldberg J."/>
            <person name="Griggs A."/>
            <person name="Gujja S."/>
            <person name="Hansen M."/>
            <person name="Howarth C."/>
            <person name="Imamovic A."/>
            <person name="Larimer J."/>
            <person name="McCowan C."/>
            <person name="Murphy C."/>
            <person name="Neiman D."/>
            <person name="Pearson M."/>
            <person name="Priest M."/>
            <person name="Roberts A."/>
            <person name="Saif S."/>
            <person name="Shea T."/>
            <person name="Sisk P."/>
            <person name="Sykes S."/>
            <person name="Wortman J."/>
            <person name="Nusbaum C."/>
            <person name="Birren B."/>
        </authorList>
    </citation>
    <scope>NUCLEOTIDE SEQUENCE [LARGE SCALE GENOMIC DNA]</scope>
    <source>
        <strain evidence="7 9">ATCC BAA-383</strain>
    </source>
</reference>
<dbReference type="GO" id="GO:0004788">
    <property type="term" value="F:thiamine diphosphokinase activity"/>
    <property type="evidence" value="ECO:0007669"/>
    <property type="project" value="UniProtKB-UniRule"/>
</dbReference>
<dbReference type="OrthoDB" id="9804377at2"/>
<evidence type="ECO:0000313" key="9">
    <source>
        <dbReference type="Proteomes" id="UP000013781"/>
    </source>
</evidence>
<keyword evidence="1" id="KW-0808">Transferase</keyword>
<dbReference type="GO" id="GO:0005524">
    <property type="term" value="F:ATP binding"/>
    <property type="evidence" value="ECO:0007669"/>
    <property type="project" value="UniProtKB-KW"/>
</dbReference>
<evidence type="ECO:0000313" key="7">
    <source>
        <dbReference type="EMBL" id="EOH95719.1"/>
    </source>
</evidence>
<dbReference type="InterPro" id="IPR006282">
    <property type="entry name" value="Thi_PPkinase"/>
</dbReference>
<dbReference type="EC" id="2.7.6.2" evidence="5"/>
<dbReference type="EMBL" id="AJAS01000026">
    <property type="protein sequence ID" value="EOH95719.1"/>
    <property type="molecule type" value="Genomic_DNA"/>
</dbReference>
<dbReference type="STRING" id="155617.RV09_GL002497"/>
<dbReference type="CDD" id="cd07995">
    <property type="entry name" value="TPK"/>
    <property type="match status" value="1"/>
</dbReference>
<dbReference type="NCBIfam" id="TIGR01378">
    <property type="entry name" value="thi_PPkinase"/>
    <property type="match status" value="1"/>
</dbReference>
<dbReference type="PANTHER" id="PTHR41299">
    <property type="entry name" value="THIAMINE PYROPHOSPHOKINASE"/>
    <property type="match status" value="1"/>
</dbReference>
<keyword evidence="2" id="KW-0547">Nucleotide-binding</keyword>
<comment type="caution">
    <text evidence="7">The sequence shown here is derived from an EMBL/GenBank/DDBJ whole genome shotgun (WGS) entry which is preliminary data.</text>
</comment>
<dbReference type="GO" id="GO:0009229">
    <property type="term" value="P:thiamine diphosphate biosynthetic process"/>
    <property type="evidence" value="ECO:0007669"/>
    <property type="project" value="InterPro"/>
</dbReference>